<sequence>MLDVLIHGCPVCMYSIHYTYTQLHMMCTHIHMIPTHIILLQGVTNFKVSSHYMAWQIWQYDAMVTTAYSAYSPEGCFLTLVELSDECRLAAPYTPGKSF</sequence>
<accession>A0A8D8QWZ6</accession>
<dbReference type="EMBL" id="HBUF01109165">
    <property type="protein sequence ID" value="CAG6639846.1"/>
    <property type="molecule type" value="Transcribed_RNA"/>
</dbReference>
<reference evidence="1" key="1">
    <citation type="submission" date="2021-05" db="EMBL/GenBank/DDBJ databases">
        <authorList>
            <person name="Alioto T."/>
            <person name="Alioto T."/>
            <person name="Gomez Garrido J."/>
        </authorList>
    </citation>
    <scope>NUCLEOTIDE SEQUENCE</scope>
</reference>
<protein>
    <submittedName>
        <fullName evidence="1">Uncharacterized protein</fullName>
    </submittedName>
</protein>
<name>A0A8D8QWZ6_9HEMI</name>
<proteinExistence type="predicted"/>
<evidence type="ECO:0000313" key="1">
    <source>
        <dbReference type="EMBL" id="CAG6639846.1"/>
    </source>
</evidence>
<dbReference type="AlphaFoldDB" id="A0A8D8QWZ6"/>
<dbReference type="EMBL" id="HBUF01109164">
    <property type="protein sequence ID" value="CAG6639845.1"/>
    <property type="molecule type" value="Transcribed_RNA"/>
</dbReference>
<organism evidence="1">
    <name type="scientific">Cacopsylla melanoneura</name>
    <dbReference type="NCBI Taxonomy" id="428564"/>
    <lineage>
        <taxon>Eukaryota</taxon>
        <taxon>Metazoa</taxon>
        <taxon>Ecdysozoa</taxon>
        <taxon>Arthropoda</taxon>
        <taxon>Hexapoda</taxon>
        <taxon>Insecta</taxon>
        <taxon>Pterygota</taxon>
        <taxon>Neoptera</taxon>
        <taxon>Paraneoptera</taxon>
        <taxon>Hemiptera</taxon>
        <taxon>Sternorrhyncha</taxon>
        <taxon>Psylloidea</taxon>
        <taxon>Psyllidae</taxon>
        <taxon>Psyllinae</taxon>
        <taxon>Cacopsylla</taxon>
    </lineage>
</organism>